<organism evidence="3 4">
    <name type="scientific">Billgrantia desiderata</name>
    <dbReference type="NCBI Taxonomy" id="52021"/>
    <lineage>
        <taxon>Bacteria</taxon>
        <taxon>Pseudomonadati</taxon>
        <taxon>Pseudomonadota</taxon>
        <taxon>Gammaproteobacteria</taxon>
        <taxon>Oceanospirillales</taxon>
        <taxon>Halomonadaceae</taxon>
        <taxon>Billgrantia</taxon>
    </lineage>
</organism>
<feature type="domain" description="Autotransporter" evidence="2">
    <location>
        <begin position="600"/>
        <end position="877"/>
    </location>
</feature>
<dbReference type="NCBIfam" id="TIGR01414">
    <property type="entry name" value="autotrans_barl"/>
    <property type="match status" value="1"/>
</dbReference>
<dbReference type="Pfam" id="PF03797">
    <property type="entry name" value="Autotransporter"/>
    <property type="match status" value="1"/>
</dbReference>
<keyword evidence="1" id="KW-0732">Signal</keyword>
<evidence type="ECO:0000313" key="3">
    <source>
        <dbReference type="EMBL" id="MCE8050723.1"/>
    </source>
</evidence>
<feature type="signal peptide" evidence="1">
    <location>
        <begin position="1"/>
        <end position="23"/>
    </location>
</feature>
<feature type="chain" id="PRO_5043834568" evidence="1">
    <location>
        <begin position="24"/>
        <end position="877"/>
    </location>
</feature>
<accession>A0AAW4YQ93</accession>
<protein>
    <submittedName>
        <fullName evidence="3">Autotransporter domain-containing protein</fullName>
    </submittedName>
</protein>
<evidence type="ECO:0000256" key="1">
    <source>
        <dbReference type="SAM" id="SignalP"/>
    </source>
</evidence>
<dbReference type="PROSITE" id="PS51208">
    <property type="entry name" value="AUTOTRANSPORTER"/>
    <property type="match status" value="1"/>
</dbReference>
<dbReference type="Proteomes" id="UP001320178">
    <property type="component" value="Unassembled WGS sequence"/>
</dbReference>
<dbReference type="Gene3D" id="2.40.128.130">
    <property type="entry name" value="Autotransporter beta-domain"/>
    <property type="match status" value="1"/>
</dbReference>
<dbReference type="InterPro" id="IPR006315">
    <property type="entry name" value="OM_autotransptr_brl_dom"/>
</dbReference>
<dbReference type="SMART" id="SM00869">
    <property type="entry name" value="Autotransporter"/>
    <property type="match status" value="1"/>
</dbReference>
<comment type="caution">
    <text evidence="3">The sequence shown here is derived from an EMBL/GenBank/DDBJ whole genome shotgun (WGS) entry which is preliminary data.</text>
</comment>
<proteinExistence type="predicted"/>
<gene>
    <name evidence="3" type="ORF">HOP61_05405</name>
</gene>
<dbReference type="SUPFAM" id="SSF103515">
    <property type="entry name" value="Autotransporter"/>
    <property type="match status" value="1"/>
</dbReference>
<reference evidence="3" key="1">
    <citation type="submission" date="2020-05" db="EMBL/GenBank/DDBJ databases">
        <authorList>
            <person name="Wang L."/>
            <person name="Shao Z."/>
        </authorList>
    </citation>
    <scope>NUCLEOTIDE SEQUENCE</scope>
    <source>
        <strain evidence="3">MCCC 1A05776</strain>
    </source>
</reference>
<dbReference type="InterPro" id="IPR036709">
    <property type="entry name" value="Autotransporte_beta_dom_sf"/>
</dbReference>
<dbReference type="InterPro" id="IPR005546">
    <property type="entry name" value="Autotransporte_beta"/>
</dbReference>
<dbReference type="EMBL" id="JABFTS010000002">
    <property type="protein sequence ID" value="MCE8050723.1"/>
    <property type="molecule type" value="Genomic_DNA"/>
</dbReference>
<name>A0AAW4YQ93_9GAMM</name>
<evidence type="ECO:0000259" key="2">
    <source>
        <dbReference type="PROSITE" id="PS51208"/>
    </source>
</evidence>
<sequence>MIVRRTPLALAISLAAATSTVQAAPAEEESAFGHVPYFQYIFFTEEEFAEFEGEHHESLGEYTNGKYLTVDKNQVGLDDPLFLVVGTQLDDAYDRQNPSEIVAENRDAVSIVEGTWDKAIIVNTSEISATGEVDYPGYGLEPTAAIIIDAAHLTGLASTDSDAARLDGMPVFEHGDERVFLYNTGSIRADEVSVLIISDEIDENDNIISAPAVVRGSLINHAPGAGEGIIESTGANDAEHSYAFAIVNAHLYGNIVNGLETDTGEAVFRGQDGAIYIFDGSVLNGDIVNRGLLEGADAIRIADSEFNGQIVNHTSGDIRAQNGTAIDIRNTAGNIFIDQRGTLHADGYLDALGFEPSRAMHLQGNNIHARLSSGSVVGDTLMQGATVTYAGGTYTGNVTNEGGLFVVEGLQRIDGSYEQDAAATLSLSSQQVSRLTADSIQLASGSTLVIGNGDAYRDFVDGGQVVVLEASNLADDIDLDALNLHSGSGLLRVHGHRFSEDGTQLLVSYSGLNGEQLANEARQRSGATGAKARQLQGLGRALDNVLLRNDQAAQVIGDNIERLEELLPDTSGAVTTGTSSATQAGANAVSTRARGVAAGDMLEGQGIWIKGLYGEVSQRQRDGIEGFDSDTQGFVLGGDRELTNGTVLGLAWARTNTDVTGKNGLTSSEVDFDQLSAYTSRAYGSWLFDAQLSYGMGSNETSRRVMGSTAHANFDSRQIGAQAAAGYEWQLDNATRLTPRVSLDYAKLKLDGYEESGAGALNLRNEEQRIERFELGLVGTLAHLTQVGELMVEPRLTLGAHHDFQGKARSSISSFAFAPDETRFVVDGPEADKTRYQAGLGLDIYSAGGFTTSLDYGFGWSSSMSAHAGALQLRYDF</sequence>
<dbReference type="AlphaFoldDB" id="A0AAW4YQ93"/>
<reference evidence="3" key="2">
    <citation type="journal article" date="2021" name="Front. Microbiol.">
        <title>Aerobic Denitrification and Heterotrophic Sulfur Oxidation in the Genus Halomonas Revealed by Six Novel Species Characterizations and Genome-Based Analysis.</title>
        <authorList>
            <person name="Wang L."/>
            <person name="Shao Z."/>
        </authorList>
    </citation>
    <scope>NUCLEOTIDE SEQUENCE</scope>
    <source>
        <strain evidence="3">MCCC 1A05776</strain>
    </source>
</reference>
<evidence type="ECO:0000313" key="4">
    <source>
        <dbReference type="Proteomes" id="UP001320178"/>
    </source>
</evidence>
<dbReference type="RefSeq" id="WP_234238831.1">
    <property type="nucleotide sequence ID" value="NZ_JABFTS010000002.1"/>
</dbReference>
<dbReference type="GO" id="GO:0019867">
    <property type="term" value="C:outer membrane"/>
    <property type="evidence" value="ECO:0007669"/>
    <property type="project" value="InterPro"/>
</dbReference>